<dbReference type="Pfam" id="PF04827">
    <property type="entry name" value="Plant_tran"/>
    <property type="match status" value="1"/>
</dbReference>
<accession>A0A0D3BYE3</accession>
<dbReference type="Proteomes" id="UP000032141">
    <property type="component" value="Chromosome C4"/>
</dbReference>
<evidence type="ECO:0000313" key="2">
    <source>
        <dbReference type="Proteomes" id="UP000032141"/>
    </source>
</evidence>
<evidence type="ECO:0000313" key="1">
    <source>
        <dbReference type="EnsemblPlants" id="Bo4g124000.1"/>
    </source>
</evidence>
<dbReference type="Gramene" id="Bo4g124000.1">
    <property type="protein sequence ID" value="Bo4g124000.1"/>
    <property type="gene ID" value="Bo4g124000"/>
</dbReference>
<dbReference type="EnsemblPlants" id="Bo4g124000.1">
    <property type="protein sequence ID" value="Bo4g124000.1"/>
    <property type="gene ID" value="Bo4g124000"/>
</dbReference>
<organism evidence="1 2">
    <name type="scientific">Brassica oleracea var. oleracea</name>
    <dbReference type="NCBI Taxonomy" id="109376"/>
    <lineage>
        <taxon>Eukaryota</taxon>
        <taxon>Viridiplantae</taxon>
        <taxon>Streptophyta</taxon>
        <taxon>Embryophyta</taxon>
        <taxon>Tracheophyta</taxon>
        <taxon>Spermatophyta</taxon>
        <taxon>Magnoliopsida</taxon>
        <taxon>eudicotyledons</taxon>
        <taxon>Gunneridae</taxon>
        <taxon>Pentapetalae</taxon>
        <taxon>rosids</taxon>
        <taxon>malvids</taxon>
        <taxon>Brassicales</taxon>
        <taxon>Brassicaceae</taxon>
        <taxon>Brassiceae</taxon>
        <taxon>Brassica</taxon>
    </lineage>
</organism>
<reference evidence="1 2" key="1">
    <citation type="journal article" date="2014" name="Genome Biol.">
        <title>Transcriptome and methylome profiling reveals relics of genome dominance in the mesopolyploid Brassica oleracea.</title>
        <authorList>
            <person name="Parkin I.A."/>
            <person name="Koh C."/>
            <person name="Tang H."/>
            <person name="Robinson S.J."/>
            <person name="Kagale S."/>
            <person name="Clarke W.E."/>
            <person name="Town C.D."/>
            <person name="Nixon J."/>
            <person name="Krishnakumar V."/>
            <person name="Bidwell S.L."/>
            <person name="Denoeud F."/>
            <person name="Belcram H."/>
            <person name="Links M.G."/>
            <person name="Just J."/>
            <person name="Clarke C."/>
            <person name="Bender T."/>
            <person name="Huebert T."/>
            <person name="Mason A.S."/>
            <person name="Pires J.C."/>
            <person name="Barker G."/>
            <person name="Moore J."/>
            <person name="Walley P.G."/>
            <person name="Manoli S."/>
            <person name="Batley J."/>
            <person name="Edwards D."/>
            <person name="Nelson M.N."/>
            <person name="Wang X."/>
            <person name="Paterson A.H."/>
            <person name="King G."/>
            <person name="Bancroft I."/>
            <person name="Chalhoub B."/>
            <person name="Sharpe A.G."/>
        </authorList>
    </citation>
    <scope>NUCLEOTIDE SEQUENCE</scope>
    <source>
        <strain evidence="1 2">cv. TO1000</strain>
    </source>
</reference>
<dbReference type="HOGENOM" id="CLU_2907206_0_0_1"/>
<keyword evidence="2" id="KW-1185">Reference proteome</keyword>
<protein>
    <submittedName>
        <fullName evidence="1">Uncharacterized protein</fullName>
    </submittedName>
</protein>
<reference evidence="1" key="2">
    <citation type="submission" date="2015-03" db="UniProtKB">
        <authorList>
            <consortium name="EnsemblPlants"/>
        </authorList>
    </citation>
    <scope>IDENTIFICATION</scope>
</reference>
<proteinExistence type="predicted"/>
<dbReference type="InterPro" id="IPR006912">
    <property type="entry name" value="Harbinger_derived_prot"/>
</dbReference>
<sequence>MDPSKFPFDMDPSELLFDIEAYKMQSEIEERHINDINVLDLSPVFDDVEQGNTRKVNFFETQ</sequence>
<name>A0A0D3BYE3_BRAOL</name>
<dbReference type="AlphaFoldDB" id="A0A0D3BYE3"/>